<feature type="transmembrane region" description="Helical" evidence="1">
    <location>
        <begin position="44"/>
        <end position="65"/>
    </location>
</feature>
<dbReference type="AlphaFoldDB" id="A0A8S1MZP9"/>
<comment type="caution">
    <text evidence="2">The sequence shown here is derived from an EMBL/GenBank/DDBJ whole genome shotgun (WGS) entry which is preliminary data.</text>
</comment>
<evidence type="ECO:0000313" key="3">
    <source>
        <dbReference type="Proteomes" id="UP000688137"/>
    </source>
</evidence>
<feature type="transmembrane region" description="Helical" evidence="1">
    <location>
        <begin position="110"/>
        <end position="128"/>
    </location>
</feature>
<reference evidence="2" key="1">
    <citation type="submission" date="2021-01" db="EMBL/GenBank/DDBJ databases">
        <authorList>
            <consortium name="Genoscope - CEA"/>
            <person name="William W."/>
        </authorList>
    </citation>
    <scope>NUCLEOTIDE SEQUENCE</scope>
</reference>
<evidence type="ECO:0000256" key="1">
    <source>
        <dbReference type="SAM" id="Phobius"/>
    </source>
</evidence>
<keyword evidence="1" id="KW-0812">Transmembrane</keyword>
<accession>A0A8S1MZP9</accession>
<name>A0A8S1MZP9_PARPR</name>
<organism evidence="2 3">
    <name type="scientific">Paramecium primaurelia</name>
    <dbReference type="NCBI Taxonomy" id="5886"/>
    <lineage>
        <taxon>Eukaryota</taxon>
        <taxon>Sar</taxon>
        <taxon>Alveolata</taxon>
        <taxon>Ciliophora</taxon>
        <taxon>Intramacronucleata</taxon>
        <taxon>Oligohymenophorea</taxon>
        <taxon>Peniculida</taxon>
        <taxon>Parameciidae</taxon>
        <taxon>Paramecium</taxon>
    </lineage>
</organism>
<evidence type="ECO:0000313" key="2">
    <source>
        <dbReference type="EMBL" id="CAD8085790.1"/>
    </source>
</evidence>
<gene>
    <name evidence="2" type="ORF">PPRIM_AZ9-3.1.T0750070</name>
</gene>
<feature type="transmembrane region" description="Helical" evidence="1">
    <location>
        <begin position="12"/>
        <end position="32"/>
    </location>
</feature>
<dbReference type="EMBL" id="CAJJDM010000078">
    <property type="protein sequence ID" value="CAD8085790.1"/>
    <property type="molecule type" value="Genomic_DNA"/>
</dbReference>
<protein>
    <submittedName>
        <fullName evidence="2">Uncharacterized protein</fullName>
    </submittedName>
</protein>
<feature type="transmembrane region" description="Helical" evidence="1">
    <location>
        <begin position="77"/>
        <end position="98"/>
    </location>
</feature>
<sequence>MYNTEFWVKYVFRVLHIGSVTALGGRIIYDYLWPDQVEITKGQALFAGISGFFMILAGIVNIFLLKGKEKLKSKNKFWAGTLHLKAITTIIILTPLANYLSNDPQTVKGIQFYYVVAMLLLSPFLRFYREWWTELNRQNKFS</sequence>
<keyword evidence="1" id="KW-0472">Membrane</keyword>
<proteinExistence type="predicted"/>
<keyword evidence="3" id="KW-1185">Reference proteome</keyword>
<keyword evidence="1" id="KW-1133">Transmembrane helix</keyword>
<dbReference type="Proteomes" id="UP000688137">
    <property type="component" value="Unassembled WGS sequence"/>
</dbReference>